<gene>
    <name evidence="1" type="ORF">ASZ78_012095</name>
</gene>
<organism evidence="1 2">
    <name type="scientific">Callipepla squamata</name>
    <name type="common">Scaled quail</name>
    <dbReference type="NCBI Taxonomy" id="9009"/>
    <lineage>
        <taxon>Eukaryota</taxon>
        <taxon>Metazoa</taxon>
        <taxon>Chordata</taxon>
        <taxon>Craniata</taxon>
        <taxon>Vertebrata</taxon>
        <taxon>Euteleostomi</taxon>
        <taxon>Archelosauria</taxon>
        <taxon>Archosauria</taxon>
        <taxon>Dinosauria</taxon>
        <taxon>Saurischia</taxon>
        <taxon>Theropoda</taxon>
        <taxon>Coelurosauria</taxon>
        <taxon>Aves</taxon>
        <taxon>Neognathae</taxon>
        <taxon>Galloanserae</taxon>
        <taxon>Galliformes</taxon>
        <taxon>Odontophoridae</taxon>
        <taxon>Callipepla</taxon>
    </lineage>
</organism>
<accession>A0A226MWR7</accession>
<evidence type="ECO:0000313" key="1">
    <source>
        <dbReference type="EMBL" id="OXB59783.1"/>
    </source>
</evidence>
<keyword evidence="2" id="KW-1185">Reference proteome</keyword>
<proteinExistence type="predicted"/>
<dbReference type="STRING" id="9009.A0A226MWR7"/>
<dbReference type="AlphaFoldDB" id="A0A226MWR7"/>
<sequence>MDSRFLLVIPVYCFLSHQSQQPLEDLDAKLRRTLSPETIPVTSAPACVRVQYWHTVSVPSVASTAVTGLVSTAAQSLKEGSPV</sequence>
<reference evidence="1 2" key="1">
    <citation type="submission" date="2016-07" db="EMBL/GenBank/DDBJ databases">
        <title>Disparate Historic Effective Population Sizes Predicted by Modern Levels of Genome Diversity for the Scaled Quail (Callipepla squamata) and the Northern Bobwhite (Colinus virginianus): Inferences from First and Second Generation Draft Genome Assemblies for Sympatric New World Quail.</title>
        <authorList>
            <person name="Oldeschulte D.L."/>
            <person name="Halley Y.A."/>
            <person name="Bhattarai E.K."/>
            <person name="Brashear W.A."/>
            <person name="Hill J."/>
            <person name="Metz R.P."/>
            <person name="Johnson C.D."/>
            <person name="Rollins D."/>
            <person name="Peterson M.J."/>
            <person name="Bickhart D.M."/>
            <person name="Decker J.E."/>
            <person name="Seabury C.M."/>
        </authorList>
    </citation>
    <scope>NUCLEOTIDE SEQUENCE [LARGE SCALE GENOMIC DNA]</scope>
    <source>
        <strain evidence="1 2">Texas</strain>
        <tissue evidence="1">Leg muscle</tissue>
    </source>
</reference>
<dbReference type="Proteomes" id="UP000198323">
    <property type="component" value="Unassembled WGS sequence"/>
</dbReference>
<dbReference type="EMBL" id="MCFN01000372">
    <property type="protein sequence ID" value="OXB59783.1"/>
    <property type="molecule type" value="Genomic_DNA"/>
</dbReference>
<evidence type="ECO:0000313" key="2">
    <source>
        <dbReference type="Proteomes" id="UP000198323"/>
    </source>
</evidence>
<name>A0A226MWR7_CALSU</name>
<comment type="caution">
    <text evidence="1">The sequence shown here is derived from an EMBL/GenBank/DDBJ whole genome shotgun (WGS) entry which is preliminary data.</text>
</comment>
<protein>
    <submittedName>
        <fullName evidence="1">Uncharacterized protein</fullName>
    </submittedName>
</protein>